<keyword evidence="3" id="KW-1185">Reference proteome</keyword>
<proteinExistence type="predicted"/>
<dbReference type="AlphaFoldDB" id="A0A4C1WC87"/>
<sequence length="163" mass="18708">MRRYIRLELNGSFHIYRSKRSLQTLRLCVFTARAPGGRDKRRGNLPHFLFFMAAPLSRANEHANLQIEYTYRWSPPPMDTRNPKEVLARYRFFDTEVLPTQMYNSESTSSLRRVTSPSEIIGGAPSAINNGFVRGAKWPDYAERSPQRPRALAARPGPTARPN</sequence>
<evidence type="ECO:0000313" key="3">
    <source>
        <dbReference type="Proteomes" id="UP000299102"/>
    </source>
</evidence>
<evidence type="ECO:0000313" key="2">
    <source>
        <dbReference type="EMBL" id="GBP47747.1"/>
    </source>
</evidence>
<dbReference type="Proteomes" id="UP000299102">
    <property type="component" value="Unassembled WGS sequence"/>
</dbReference>
<reference evidence="2 3" key="1">
    <citation type="journal article" date="2019" name="Commun. Biol.">
        <title>The bagworm genome reveals a unique fibroin gene that provides high tensile strength.</title>
        <authorList>
            <person name="Kono N."/>
            <person name="Nakamura H."/>
            <person name="Ohtoshi R."/>
            <person name="Tomita M."/>
            <person name="Numata K."/>
            <person name="Arakawa K."/>
        </authorList>
    </citation>
    <scope>NUCLEOTIDE SEQUENCE [LARGE SCALE GENOMIC DNA]</scope>
</reference>
<dbReference type="EMBL" id="BGZK01000509">
    <property type="protein sequence ID" value="GBP47747.1"/>
    <property type="molecule type" value="Genomic_DNA"/>
</dbReference>
<comment type="caution">
    <text evidence="2">The sequence shown here is derived from an EMBL/GenBank/DDBJ whole genome shotgun (WGS) entry which is preliminary data.</text>
</comment>
<feature type="region of interest" description="Disordered" evidence="1">
    <location>
        <begin position="139"/>
        <end position="163"/>
    </location>
</feature>
<accession>A0A4C1WC87</accession>
<gene>
    <name evidence="2" type="ORF">EVAR_23997_1</name>
</gene>
<protein>
    <submittedName>
        <fullName evidence="2">Uncharacterized protein</fullName>
    </submittedName>
</protein>
<organism evidence="2 3">
    <name type="scientific">Eumeta variegata</name>
    <name type="common">Bagworm moth</name>
    <name type="synonym">Eumeta japonica</name>
    <dbReference type="NCBI Taxonomy" id="151549"/>
    <lineage>
        <taxon>Eukaryota</taxon>
        <taxon>Metazoa</taxon>
        <taxon>Ecdysozoa</taxon>
        <taxon>Arthropoda</taxon>
        <taxon>Hexapoda</taxon>
        <taxon>Insecta</taxon>
        <taxon>Pterygota</taxon>
        <taxon>Neoptera</taxon>
        <taxon>Endopterygota</taxon>
        <taxon>Lepidoptera</taxon>
        <taxon>Glossata</taxon>
        <taxon>Ditrysia</taxon>
        <taxon>Tineoidea</taxon>
        <taxon>Psychidae</taxon>
        <taxon>Oiketicinae</taxon>
        <taxon>Eumeta</taxon>
    </lineage>
</organism>
<evidence type="ECO:0000256" key="1">
    <source>
        <dbReference type="SAM" id="MobiDB-lite"/>
    </source>
</evidence>
<name>A0A4C1WC87_EUMVA</name>